<keyword evidence="3" id="KW-0540">Nuclease</keyword>
<dbReference type="Pfam" id="PF18697">
    <property type="entry name" value="MLVIN_C"/>
    <property type="match status" value="1"/>
</dbReference>
<keyword evidence="5" id="KW-0378">Hydrolase</keyword>
<evidence type="ECO:0000256" key="3">
    <source>
        <dbReference type="ARBA" id="ARBA00022722"/>
    </source>
</evidence>
<dbReference type="InterPro" id="IPR040643">
    <property type="entry name" value="MLVIN_C"/>
</dbReference>
<evidence type="ECO:0000256" key="5">
    <source>
        <dbReference type="ARBA" id="ARBA00022801"/>
    </source>
</evidence>
<dbReference type="GO" id="GO:0016779">
    <property type="term" value="F:nucleotidyltransferase activity"/>
    <property type="evidence" value="ECO:0007669"/>
    <property type="project" value="UniProtKB-KW"/>
</dbReference>
<proteinExistence type="predicted"/>
<organism evidence="7 8">
    <name type="scientific">Rousettus aegyptiacus</name>
    <name type="common">Egyptian fruit bat</name>
    <name type="synonym">Pteropus aegyptiacus</name>
    <dbReference type="NCBI Taxonomy" id="9407"/>
    <lineage>
        <taxon>Eukaryota</taxon>
        <taxon>Metazoa</taxon>
        <taxon>Chordata</taxon>
        <taxon>Craniata</taxon>
        <taxon>Vertebrata</taxon>
        <taxon>Euteleostomi</taxon>
        <taxon>Mammalia</taxon>
        <taxon>Eutheria</taxon>
        <taxon>Laurasiatheria</taxon>
        <taxon>Chiroptera</taxon>
        <taxon>Yinpterochiroptera</taxon>
        <taxon>Pteropodoidea</taxon>
        <taxon>Pteropodidae</taxon>
        <taxon>Rousettinae</taxon>
        <taxon>Rousettus</taxon>
    </lineage>
</organism>
<name>A0A7J8H1Q4_ROUAE</name>
<gene>
    <name evidence="7" type="ORF">HJG63_011259</name>
</gene>
<dbReference type="EMBL" id="JACASE010000005">
    <property type="protein sequence ID" value="KAF6465875.1"/>
    <property type="molecule type" value="Genomic_DNA"/>
</dbReference>
<keyword evidence="2" id="KW-0548">Nucleotidyltransferase</keyword>
<dbReference type="GO" id="GO:0004519">
    <property type="term" value="F:endonuclease activity"/>
    <property type="evidence" value="ECO:0007669"/>
    <property type="project" value="UniProtKB-KW"/>
</dbReference>
<dbReference type="GO" id="GO:0016787">
    <property type="term" value="F:hydrolase activity"/>
    <property type="evidence" value="ECO:0007669"/>
    <property type="project" value="UniProtKB-KW"/>
</dbReference>
<reference evidence="7 8" key="1">
    <citation type="journal article" date="2020" name="Nature">
        <title>Six reference-quality genomes reveal evolution of bat adaptations.</title>
        <authorList>
            <person name="Jebb D."/>
            <person name="Huang Z."/>
            <person name="Pippel M."/>
            <person name="Hughes G.M."/>
            <person name="Lavrichenko K."/>
            <person name="Devanna P."/>
            <person name="Winkler S."/>
            <person name="Jermiin L.S."/>
            <person name="Skirmuntt E.C."/>
            <person name="Katzourakis A."/>
            <person name="Burkitt-Gray L."/>
            <person name="Ray D.A."/>
            <person name="Sullivan K.A.M."/>
            <person name="Roscito J.G."/>
            <person name="Kirilenko B.M."/>
            <person name="Davalos L.M."/>
            <person name="Corthals A.P."/>
            <person name="Power M.L."/>
            <person name="Jones G."/>
            <person name="Ransome R.D."/>
            <person name="Dechmann D.K.N."/>
            <person name="Locatelli A.G."/>
            <person name="Puechmaille S.J."/>
            <person name="Fedrigo O."/>
            <person name="Jarvis E.D."/>
            <person name="Hiller M."/>
            <person name="Vernes S.C."/>
            <person name="Myers E.W."/>
            <person name="Teeling E.C."/>
        </authorList>
    </citation>
    <scope>NUCLEOTIDE SEQUENCE [LARGE SCALE GENOMIC DNA]</scope>
    <source>
        <strain evidence="7">MRouAeg1</strain>
        <tissue evidence="7">Muscle</tissue>
    </source>
</reference>
<keyword evidence="8" id="KW-1185">Reference proteome</keyword>
<dbReference type="Gene3D" id="2.30.30.850">
    <property type="match status" value="1"/>
</dbReference>
<dbReference type="Proteomes" id="UP000593571">
    <property type="component" value="Unassembled WGS sequence"/>
</dbReference>
<evidence type="ECO:0000256" key="4">
    <source>
        <dbReference type="ARBA" id="ARBA00022759"/>
    </source>
</evidence>
<evidence type="ECO:0000313" key="7">
    <source>
        <dbReference type="EMBL" id="KAF6465875.1"/>
    </source>
</evidence>
<keyword evidence="1" id="KW-0808">Transferase</keyword>
<keyword evidence="4" id="KW-0255">Endonuclease</keyword>
<accession>A0A7J8H1Q4</accession>
<evidence type="ECO:0000256" key="2">
    <source>
        <dbReference type="ARBA" id="ARBA00022695"/>
    </source>
</evidence>
<evidence type="ECO:0000313" key="8">
    <source>
        <dbReference type="Proteomes" id="UP000593571"/>
    </source>
</evidence>
<sequence length="151" mass="17441">MGDLPHSYEEIGELTETAVIILGTTFQALNHWARERLLIILTTEDYSFRLGDLVWVKEWNFQPLKPLWRGPFPIILSTPTAVKVAKIMPWIHHRRLKPVATNWECISDSTKPLRPTLRKKTLTGLEDRRKSAPLRSYQKLTNPRAAEASGW</sequence>
<feature type="domain" description="Murine leukemia virus integrase C-terminal" evidence="6">
    <location>
        <begin position="47"/>
        <end position="99"/>
    </location>
</feature>
<evidence type="ECO:0000256" key="1">
    <source>
        <dbReference type="ARBA" id="ARBA00022679"/>
    </source>
</evidence>
<comment type="caution">
    <text evidence="7">The sequence shown here is derived from an EMBL/GenBank/DDBJ whole genome shotgun (WGS) entry which is preliminary data.</text>
</comment>
<protein>
    <recommendedName>
        <fullName evidence="6">Murine leukemia virus integrase C-terminal domain-containing protein</fullName>
    </recommendedName>
</protein>
<evidence type="ECO:0000259" key="6">
    <source>
        <dbReference type="Pfam" id="PF18697"/>
    </source>
</evidence>
<dbReference type="AlphaFoldDB" id="A0A7J8H1Q4"/>